<evidence type="ECO:0000313" key="1">
    <source>
        <dbReference type="Proteomes" id="UP000887566"/>
    </source>
</evidence>
<sequence length="106" mass="11681">MTIQEGAAAAGDGVLPRRAMIKDEKRSIQGEGRPVGVELATTATGVSAVPYSINRRRARHNFSPGRVPMFCRFPPKCNNDVIVVVIAKDRWEKRILLTEAIMNVCC</sequence>
<evidence type="ECO:0000313" key="2">
    <source>
        <dbReference type="WBParaSite" id="PSAMB.scaffold2037size25874.g16046.t1"/>
    </source>
</evidence>
<protein>
    <submittedName>
        <fullName evidence="2">Uncharacterized protein</fullName>
    </submittedName>
</protein>
<reference evidence="2" key="1">
    <citation type="submission" date="2022-11" db="UniProtKB">
        <authorList>
            <consortium name="WormBaseParasite"/>
        </authorList>
    </citation>
    <scope>IDENTIFICATION</scope>
</reference>
<proteinExistence type="predicted"/>
<dbReference type="AlphaFoldDB" id="A0A914VKL9"/>
<organism evidence="1 2">
    <name type="scientific">Plectus sambesii</name>
    <dbReference type="NCBI Taxonomy" id="2011161"/>
    <lineage>
        <taxon>Eukaryota</taxon>
        <taxon>Metazoa</taxon>
        <taxon>Ecdysozoa</taxon>
        <taxon>Nematoda</taxon>
        <taxon>Chromadorea</taxon>
        <taxon>Plectida</taxon>
        <taxon>Plectina</taxon>
        <taxon>Plectoidea</taxon>
        <taxon>Plectidae</taxon>
        <taxon>Plectus</taxon>
    </lineage>
</organism>
<name>A0A914VKL9_9BILA</name>
<dbReference type="WBParaSite" id="PSAMB.scaffold2037size25874.g16046.t1">
    <property type="protein sequence ID" value="PSAMB.scaffold2037size25874.g16046.t1"/>
    <property type="gene ID" value="PSAMB.scaffold2037size25874.g16046"/>
</dbReference>
<accession>A0A914VKL9</accession>
<dbReference type="Proteomes" id="UP000887566">
    <property type="component" value="Unplaced"/>
</dbReference>
<keyword evidence="1" id="KW-1185">Reference proteome</keyword>